<dbReference type="EMBL" id="JAMYWD010000008">
    <property type="protein sequence ID" value="KAJ4963510.1"/>
    <property type="molecule type" value="Genomic_DNA"/>
</dbReference>
<dbReference type="Gene3D" id="1.10.10.60">
    <property type="entry name" value="Homeodomain-like"/>
    <property type="match status" value="2"/>
</dbReference>
<keyword evidence="2" id="KW-0238">DNA-binding</keyword>
<feature type="domain" description="HTH myb-type" evidence="4">
    <location>
        <begin position="145"/>
        <end position="195"/>
    </location>
</feature>
<proteinExistence type="predicted"/>
<dbReference type="Pfam" id="PF13921">
    <property type="entry name" value="Myb_DNA-bind_6"/>
    <property type="match status" value="1"/>
</dbReference>
<feature type="domain" description="Myb-like" evidence="3">
    <location>
        <begin position="89"/>
        <end position="140"/>
    </location>
</feature>
<evidence type="ECO:0000256" key="1">
    <source>
        <dbReference type="ARBA" id="ARBA00022737"/>
    </source>
</evidence>
<organism evidence="5 6">
    <name type="scientific">Protea cynaroides</name>
    <dbReference type="NCBI Taxonomy" id="273540"/>
    <lineage>
        <taxon>Eukaryota</taxon>
        <taxon>Viridiplantae</taxon>
        <taxon>Streptophyta</taxon>
        <taxon>Embryophyta</taxon>
        <taxon>Tracheophyta</taxon>
        <taxon>Spermatophyta</taxon>
        <taxon>Magnoliopsida</taxon>
        <taxon>Proteales</taxon>
        <taxon>Proteaceae</taxon>
        <taxon>Protea</taxon>
    </lineage>
</organism>
<dbReference type="Proteomes" id="UP001141806">
    <property type="component" value="Unassembled WGS sequence"/>
</dbReference>
<dbReference type="OrthoDB" id="2143914at2759"/>
<gene>
    <name evidence="5" type="ORF">NE237_023449</name>
</gene>
<dbReference type="InterPro" id="IPR009057">
    <property type="entry name" value="Homeodomain-like_sf"/>
</dbReference>
<dbReference type="InterPro" id="IPR050560">
    <property type="entry name" value="MYB_TF"/>
</dbReference>
<evidence type="ECO:0000313" key="5">
    <source>
        <dbReference type="EMBL" id="KAJ4963510.1"/>
    </source>
</evidence>
<dbReference type="GO" id="GO:0005634">
    <property type="term" value="C:nucleus"/>
    <property type="evidence" value="ECO:0007669"/>
    <property type="project" value="TreeGrafter"/>
</dbReference>
<feature type="domain" description="HTH myb-type" evidence="4">
    <location>
        <begin position="89"/>
        <end position="144"/>
    </location>
</feature>
<dbReference type="GO" id="GO:0000978">
    <property type="term" value="F:RNA polymerase II cis-regulatory region sequence-specific DNA binding"/>
    <property type="evidence" value="ECO:0007669"/>
    <property type="project" value="TreeGrafter"/>
</dbReference>
<dbReference type="PANTHER" id="PTHR45614">
    <property type="entry name" value="MYB PROTEIN-RELATED"/>
    <property type="match status" value="1"/>
</dbReference>
<keyword evidence="6" id="KW-1185">Reference proteome</keyword>
<dbReference type="SUPFAM" id="SSF46689">
    <property type="entry name" value="Homeodomain-like"/>
    <property type="match status" value="1"/>
</dbReference>
<evidence type="ECO:0000259" key="4">
    <source>
        <dbReference type="PROSITE" id="PS51294"/>
    </source>
</evidence>
<dbReference type="PROSITE" id="PS51294">
    <property type="entry name" value="HTH_MYB"/>
    <property type="match status" value="2"/>
</dbReference>
<evidence type="ECO:0000259" key="3">
    <source>
        <dbReference type="PROSITE" id="PS50090"/>
    </source>
</evidence>
<feature type="domain" description="Myb-like" evidence="3">
    <location>
        <begin position="141"/>
        <end position="191"/>
    </location>
</feature>
<accession>A0A9Q0HCY7</accession>
<dbReference type="InterPro" id="IPR001005">
    <property type="entry name" value="SANT/Myb"/>
</dbReference>
<reference evidence="5" key="1">
    <citation type="journal article" date="2023" name="Plant J.">
        <title>The genome of the king protea, Protea cynaroides.</title>
        <authorList>
            <person name="Chang J."/>
            <person name="Duong T.A."/>
            <person name="Schoeman C."/>
            <person name="Ma X."/>
            <person name="Roodt D."/>
            <person name="Barker N."/>
            <person name="Li Z."/>
            <person name="Van de Peer Y."/>
            <person name="Mizrachi E."/>
        </authorList>
    </citation>
    <scope>NUCLEOTIDE SEQUENCE</scope>
    <source>
        <tissue evidence="5">Young leaves</tissue>
    </source>
</reference>
<name>A0A9Q0HCY7_9MAGN</name>
<sequence>MKRREGESSSGDDECIQYDPRRCIVQAHEKFFHVDTLPYPKLNENAYDQQLELFRTSKGMSLVNRVSSFWENMASLQEICFARKVPQKKARMIKKHWTPEEDRLLVSLVSSHGQKQWSHIATMMEGRAGKQCRERWFNHLSPNIKKEAWTEEEEIALVKAQAEVGNKCAEIAKLIPGRSENSIKNHWNSAKRKQQSGQKCQKASVERNNGRLSLVIQEYIRNSCKAPEKSEQIIIKDAEETRENIAVAAPQLLEQENSHCFVNNSSAENNGIYPDKENEGKTATWNPPPPPLLEQADFPCGEENNEIFSDPEIYSLLSSPSSYNCAFGYAFEGPFPKFEI</sequence>
<dbReference type="FunFam" id="1.10.10.60:FF:000010">
    <property type="entry name" value="Transcriptional activator Myb isoform A"/>
    <property type="match status" value="1"/>
</dbReference>
<dbReference type="SMART" id="SM00717">
    <property type="entry name" value="SANT"/>
    <property type="match status" value="2"/>
</dbReference>
<evidence type="ECO:0000256" key="2">
    <source>
        <dbReference type="ARBA" id="ARBA00023125"/>
    </source>
</evidence>
<dbReference type="PROSITE" id="PS50090">
    <property type="entry name" value="MYB_LIKE"/>
    <property type="match status" value="2"/>
</dbReference>
<keyword evidence="1" id="KW-0677">Repeat</keyword>
<comment type="caution">
    <text evidence="5">The sequence shown here is derived from an EMBL/GenBank/DDBJ whole genome shotgun (WGS) entry which is preliminary data.</text>
</comment>
<protein>
    <submittedName>
        <fullName evidence="5">Uncharacterized protein</fullName>
    </submittedName>
</protein>
<evidence type="ECO:0000313" key="6">
    <source>
        <dbReference type="Proteomes" id="UP001141806"/>
    </source>
</evidence>
<dbReference type="InterPro" id="IPR017930">
    <property type="entry name" value="Myb_dom"/>
</dbReference>
<dbReference type="PANTHER" id="PTHR45614:SF218">
    <property type="entry name" value="TRANSCRIPTION FACTOR MYB119-RELATED"/>
    <property type="match status" value="1"/>
</dbReference>
<dbReference type="GO" id="GO:0000981">
    <property type="term" value="F:DNA-binding transcription factor activity, RNA polymerase II-specific"/>
    <property type="evidence" value="ECO:0007669"/>
    <property type="project" value="TreeGrafter"/>
</dbReference>
<dbReference type="CDD" id="cd00167">
    <property type="entry name" value="SANT"/>
    <property type="match status" value="2"/>
</dbReference>
<dbReference type="AlphaFoldDB" id="A0A9Q0HCY7"/>